<dbReference type="EMBL" id="CP145892">
    <property type="protein sequence ID" value="WWP21108.1"/>
    <property type="molecule type" value="Genomic_DNA"/>
</dbReference>
<gene>
    <name evidence="6" type="ORF">V6668_02635</name>
</gene>
<evidence type="ECO:0000256" key="1">
    <source>
        <dbReference type="ARBA" id="ARBA00034221"/>
    </source>
</evidence>
<comment type="function">
    <text evidence="2">Counteracts the endogenous Pycsar antiviral defense system. Phosphodiesterase that enables metal-dependent hydrolysis of host cyclic nucleotide Pycsar defense signals such as cCMP and cUMP.</text>
</comment>
<dbReference type="CDD" id="cd07721">
    <property type="entry name" value="yflN-like_MBL-fold"/>
    <property type="match status" value="1"/>
</dbReference>
<reference evidence="6 7" key="1">
    <citation type="submission" date="2024-02" db="EMBL/GenBank/DDBJ databases">
        <title>Complete sequences of two Paenibacillus sp. strains and one Lysinibacillus strain isolated from the environment on STAA medium highlight biotechnological potential.</title>
        <authorList>
            <person name="Attere S.A."/>
            <person name="Piche L.C."/>
            <person name="Intertaglia L."/>
            <person name="Lami R."/>
            <person name="Charette S.J."/>
            <person name="Vincent A.T."/>
        </authorList>
    </citation>
    <scope>NUCLEOTIDE SEQUENCE [LARGE SCALE GENOMIC DNA]</scope>
    <source>
        <strain evidence="6 7">Y5S-7</strain>
    </source>
</reference>
<evidence type="ECO:0000256" key="2">
    <source>
        <dbReference type="ARBA" id="ARBA00034301"/>
    </source>
</evidence>
<dbReference type="AlphaFoldDB" id="A0ABD8AU62"/>
<accession>A0ABD8AU62</accession>
<dbReference type="GeneID" id="93474326"/>
<evidence type="ECO:0000313" key="6">
    <source>
        <dbReference type="EMBL" id="WWP21108.1"/>
    </source>
</evidence>
<comment type="catalytic activity">
    <reaction evidence="3">
        <text>3',5'-cyclic UMP + H2O = UMP + H(+)</text>
        <dbReference type="Rhea" id="RHEA:70575"/>
        <dbReference type="ChEBI" id="CHEBI:15377"/>
        <dbReference type="ChEBI" id="CHEBI:15378"/>
        <dbReference type="ChEBI" id="CHEBI:57865"/>
        <dbReference type="ChEBI" id="CHEBI:184387"/>
    </reaction>
    <physiologicalReaction direction="left-to-right" evidence="3">
        <dbReference type="Rhea" id="RHEA:70576"/>
    </physiologicalReaction>
</comment>
<dbReference type="InterPro" id="IPR050855">
    <property type="entry name" value="NDM-1-like"/>
</dbReference>
<evidence type="ECO:0000256" key="3">
    <source>
        <dbReference type="ARBA" id="ARBA00048505"/>
    </source>
</evidence>
<dbReference type="Proteomes" id="UP001364764">
    <property type="component" value="Chromosome"/>
</dbReference>
<dbReference type="RefSeq" id="WP_338707647.1">
    <property type="nucleotide sequence ID" value="NZ_CP145892.1"/>
</dbReference>
<dbReference type="Pfam" id="PF00753">
    <property type="entry name" value="Lactamase_B"/>
    <property type="match status" value="1"/>
</dbReference>
<feature type="region of interest" description="Disordered" evidence="4">
    <location>
        <begin position="99"/>
        <end position="120"/>
    </location>
</feature>
<dbReference type="SUPFAM" id="SSF56281">
    <property type="entry name" value="Metallo-hydrolase/oxidoreductase"/>
    <property type="match status" value="1"/>
</dbReference>
<evidence type="ECO:0000256" key="4">
    <source>
        <dbReference type="SAM" id="MobiDB-lite"/>
    </source>
</evidence>
<evidence type="ECO:0000313" key="7">
    <source>
        <dbReference type="Proteomes" id="UP001364764"/>
    </source>
</evidence>
<evidence type="ECO:0000259" key="5">
    <source>
        <dbReference type="SMART" id="SM00849"/>
    </source>
</evidence>
<proteinExistence type="predicted"/>
<organism evidence="6 7">
    <name type="scientific">Paenibacillus amylolyticus</name>
    <dbReference type="NCBI Taxonomy" id="1451"/>
    <lineage>
        <taxon>Bacteria</taxon>
        <taxon>Bacillati</taxon>
        <taxon>Bacillota</taxon>
        <taxon>Bacilli</taxon>
        <taxon>Bacillales</taxon>
        <taxon>Paenibacillaceae</taxon>
        <taxon>Paenibacillus</taxon>
    </lineage>
</organism>
<feature type="domain" description="Metallo-beta-lactamase" evidence="5">
    <location>
        <begin position="20"/>
        <end position="214"/>
    </location>
</feature>
<dbReference type="Gene3D" id="3.60.15.10">
    <property type="entry name" value="Ribonuclease Z/Hydroxyacylglutathione hydrolase-like"/>
    <property type="match status" value="1"/>
</dbReference>
<dbReference type="InterPro" id="IPR001279">
    <property type="entry name" value="Metallo-B-lactamas"/>
</dbReference>
<sequence length="243" mass="26037">MRITREFDVVQVTFFPRLFPVNVYLVEEEEGLTLIDAGIPVSLKGILATAQSLGKPITKIILTHAHSDHIGALDRLTEALPQAEVFISRRDARLLAGDTSLLPGEPQTPVRGGVPKPKAVRTQPNHLLNDGDQIGSLVAIASPGHTPGHMSFMDTRSRVLIAGDAYQLQGGLAVSGRVRPLFPFPALATWNREAALASAKRLAELEPSVLAVGHGRMLRQPAGAMRAATADAQQRFDLAGGQL</sequence>
<dbReference type="SMART" id="SM00849">
    <property type="entry name" value="Lactamase_B"/>
    <property type="match status" value="1"/>
</dbReference>
<dbReference type="InterPro" id="IPR036866">
    <property type="entry name" value="RibonucZ/Hydroxyglut_hydro"/>
</dbReference>
<comment type="catalytic activity">
    <reaction evidence="1">
        <text>3',5'-cyclic CMP + H2O = CMP + H(+)</text>
        <dbReference type="Rhea" id="RHEA:72675"/>
        <dbReference type="ChEBI" id="CHEBI:15377"/>
        <dbReference type="ChEBI" id="CHEBI:15378"/>
        <dbReference type="ChEBI" id="CHEBI:58003"/>
        <dbReference type="ChEBI" id="CHEBI:60377"/>
    </reaction>
    <physiologicalReaction direction="left-to-right" evidence="1">
        <dbReference type="Rhea" id="RHEA:72676"/>
    </physiologicalReaction>
</comment>
<protein>
    <submittedName>
        <fullName evidence="6">MBL fold metallo-hydrolase</fullName>
    </submittedName>
</protein>
<dbReference type="PANTHER" id="PTHR42951:SF9">
    <property type="entry name" value="METAL-DEPENDENT HYDROLASE"/>
    <property type="match status" value="1"/>
</dbReference>
<dbReference type="PANTHER" id="PTHR42951">
    <property type="entry name" value="METALLO-BETA-LACTAMASE DOMAIN-CONTAINING"/>
    <property type="match status" value="1"/>
</dbReference>
<name>A0ABD8AU62_PAEAM</name>